<dbReference type="Gene3D" id="3.40.50.1000">
    <property type="entry name" value="HAD superfamily/HAD-like"/>
    <property type="match status" value="1"/>
</dbReference>
<dbReference type="SFLD" id="SFLDS00003">
    <property type="entry name" value="Haloacid_Dehalogenase"/>
    <property type="match status" value="1"/>
</dbReference>
<dbReference type="InterPro" id="IPR041492">
    <property type="entry name" value="HAD_2"/>
</dbReference>
<dbReference type="GO" id="GO:0016787">
    <property type="term" value="F:hydrolase activity"/>
    <property type="evidence" value="ECO:0007669"/>
    <property type="project" value="UniProtKB-KW"/>
</dbReference>
<sequence>MAILIFDLDGTLINTASIVVDAYHRVLTDFSYDKAALPNEEQVLKTFGLPDTEIWRQLMPKHTPAQQMNGFEQASGRIQKDMAVQDILLPHAKEVLIELHARGHVLTTGSNCNQAYLDVVMTTQGIGHLFDRPLCLESVSGQEKADILRTLKARYEPDGDLYMIGDRYTDAEAARKVHIPFVACDFGFGDPSELAGATHKIQSLPELLALFQ</sequence>
<dbReference type="Proteomes" id="UP001597079">
    <property type="component" value="Unassembled WGS sequence"/>
</dbReference>
<dbReference type="PANTHER" id="PTHR43434">
    <property type="entry name" value="PHOSPHOGLYCOLATE PHOSPHATASE"/>
    <property type="match status" value="1"/>
</dbReference>
<dbReference type="InterPro" id="IPR023214">
    <property type="entry name" value="HAD_sf"/>
</dbReference>
<dbReference type="EMBL" id="JBHUCX010000035">
    <property type="protein sequence ID" value="MFD1675691.1"/>
    <property type="molecule type" value="Genomic_DNA"/>
</dbReference>
<comment type="caution">
    <text evidence="1">The sequence shown here is derived from an EMBL/GenBank/DDBJ whole genome shotgun (WGS) entry which is preliminary data.</text>
</comment>
<dbReference type="SFLD" id="SFLDG01129">
    <property type="entry name" value="C1.5:_HAD__Beta-PGM__Phosphata"/>
    <property type="match status" value="1"/>
</dbReference>
<dbReference type="InterPro" id="IPR050155">
    <property type="entry name" value="HAD-like_hydrolase_sf"/>
</dbReference>
<dbReference type="RefSeq" id="WP_377943578.1">
    <property type="nucleotide sequence ID" value="NZ_JBHUCX010000035.1"/>
</dbReference>
<accession>A0ABW4JH94</accession>
<keyword evidence="2" id="KW-1185">Reference proteome</keyword>
<name>A0ABW4JH94_9BACL</name>
<evidence type="ECO:0000313" key="2">
    <source>
        <dbReference type="Proteomes" id="UP001597079"/>
    </source>
</evidence>
<evidence type="ECO:0000313" key="1">
    <source>
        <dbReference type="EMBL" id="MFD1675691.1"/>
    </source>
</evidence>
<gene>
    <name evidence="1" type="ORF">ACFSB2_13400</name>
</gene>
<dbReference type="Gene3D" id="1.10.150.240">
    <property type="entry name" value="Putative phosphatase, domain 2"/>
    <property type="match status" value="1"/>
</dbReference>
<dbReference type="InterPro" id="IPR023198">
    <property type="entry name" value="PGP-like_dom2"/>
</dbReference>
<dbReference type="Pfam" id="PF13419">
    <property type="entry name" value="HAD_2"/>
    <property type="match status" value="1"/>
</dbReference>
<keyword evidence="1" id="KW-0378">Hydrolase</keyword>
<protein>
    <submittedName>
        <fullName evidence="1">HAD family hydrolase</fullName>
        <ecNumber evidence="1">3.-.-.-</ecNumber>
    </submittedName>
</protein>
<dbReference type="SUPFAM" id="SSF56784">
    <property type="entry name" value="HAD-like"/>
    <property type="match status" value="1"/>
</dbReference>
<dbReference type="InterPro" id="IPR036412">
    <property type="entry name" value="HAD-like_sf"/>
</dbReference>
<organism evidence="1 2">
    <name type="scientific">Alicyclobacillus fodiniaquatilis</name>
    <dbReference type="NCBI Taxonomy" id="1661150"/>
    <lineage>
        <taxon>Bacteria</taxon>
        <taxon>Bacillati</taxon>
        <taxon>Bacillota</taxon>
        <taxon>Bacilli</taxon>
        <taxon>Bacillales</taxon>
        <taxon>Alicyclobacillaceae</taxon>
        <taxon>Alicyclobacillus</taxon>
    </lineage>
</organism>
<proteinExistence type="predicted"/>
<reference evidence="2" key="1">
    <citation type="journal article" date="2019" name="Int. J. Syst. Evol. Microbiol.">
        <title>The Global Catalogue of Microorganisms (GCM) 10K type strain sequencing project: providing services to taxonomists for standard genome sequencing and annotation.</title>
        <authorList>
            <consortium name="The Broad Institute Genomics Platform"/>
            <consortium name="The Broad Institute Genome Sequencing Center for Infectious Disease"/>
            <person name="Wu L."/>
            <person name="Ma J."/>
        </authorList>
    </citation>
    <scope>NUCLEOTIDE SEQUENCE [LARGE SCALE GENOMIC DNA]</scope>
    <source>
        <strain evidence="2">CGMCC 1.12286</strain>
    </source>
</reference>
<dbReference type="EC" id="3.-.-.-" evidence="1"/>
<dbReference type="PANTHER" id="PTHR43434:SF1">
    <property type="entry name" value="PHOSPHOGLYCOLATE PHOSPHATASE"/>
    <property type="match status" value="1"/>
</dbReference>